<dbReference type="Proteomes" id="UP000292085">
    <property type="component" value="Unassembled WGS sequence"/>
</dbReference>
<protein>
    <submittedName>
        <fullName evidence="4">EscU/YscU/HrcU family type III secretion system export apparatus switch protein</fullName>
    </submittedName>
</protein>
<keyword evidence="3" id="KW-1133">Transmembrane helix</keyword>
<keyword evidence="5" id="KW-1185">Reference proteome</keyword>
<dbReference type="RefSeq" id="WP_130155975.1">
    <property type="nucleotide sequence ID" value="NZ_SGIS01000008.1"/>
</dbReference>
<sequence>MADKNDGGDKTEKPTAKRLRDARRKGDVAKSKDFSAALGMIVWLALFGTAAGLLGGQIADFTTMTVERAVSQPFATTLPLLGWSAFGLLLGIAGMTLVPAAIAGLAAEFFQTGVILTTEKMKPTLDKMNPVEGLKKMFSMDNLVELAKTLVKAMLILGIVVLVMRGAFGALGELLNAAAWSPLQSSGPQVAAQVLGLSQSVTLQLLGWTTGVFLLVAFADRIYAHHTFIKKLKMSRRDIRQEHKDSEGDPLLRQQRRQMHEEYANQNAIGAAGTANVLLVNPTHLAIALDYDPAACPVPVIAAKGEGPLAAAMRARAEEEGVPIVRNIGLARTIFATADTGAIIPEPLFDAIAEIILWAKRARAGDAPLHREDAQEFGI</sequence>
<dbReference type="GO" id="GO:0009306">
    <property type="term" value="P:protein secretion"/>
    <property type="evidence" value="ECO:0007669"/>
    <property type="project" value="InterPro"/>
</dbReference>
<comment type="similarity">
    <text evidence="1">Belongs to the type III secretion exporter family.</text>
</comment>
<dbReference type="EMBL" id="SGIS01000008">
    <property type="protein sequence ID" value="RZF65142.1"/>
    <property type="molecule type" value="Genomic_DNA"/>
</dbReference>
<feature type="transmembrane region" description="Helical" evidence="3">
    <location>
        <begin position="34"/>
        <end position="54"/>
    </location>
</feature>
<dbReference type="PANTHER" id="PTHR30531">
    <property type="entry name" value="FLAGELLAR BIOSYNTHETIC PROTEIN FLHB"/>
    <property type="match status" value="1"/>
</dbReference>
<feature type="transmembrane region" description="Helical" evidence="3">
    <location>
        <begin position="150"/>
        <end position="171"/>
    </location>
</feature>
<keyword evidence="3" id="KW-0472">Membrane</keyword>
<keyword evidence="3" id="KW-0812">Transmembrane</keyword>
<organism evidence="4 5">
    <name type="scientific">Sphingomonas populi</name>
    <dbReference type="NCBI Taxonomy" id="2484750"/>
    <lineage>
        <taxon>Bacteria</taxon>
        <taxon>Pseudomonadati</taxon>
        <taxon>Pseudomonadota</taxon>
        <taxon>Alphaproteobacteria</taxon>
        <taxon>Sphingomonadales</taxon>
        <taxon>Sphingomonadaceae</taxon>
        <taxon>Sphingomonas</taxon>
    </lineage>
</organism>
<feature type="transmembrane region" description="Helical" evidence="3">
    <location>
        <begin position="80"/>
        <end position="107"/>
    </location>
</feature>
<dbReference type="InterPro" id="IPR006135">
    <property type="entry name" value="T3SS_substrate_exporter"/>
</dbReference>
<evidence type="ECO:0000256" key="2">
    <source>
        <dbReference type="SAM" id="MobiDB-lite"/>
    </source>
</evidence>
<dbReference type="AlphaFoldDB" id="A0A4Q6Y4A4"/>
<accession>A0A4Q6Y4A4</accession>
<reference evidence="4 5" key="1">
    <citation type="submission" date="2019-02" db="EMBL/GenBank/DDBJ databases">
        <authorList>
            <person name="Li Y."/>
        </authorList>
    </citation>
    <scope>NUCLEOTIDE SEQUENCE [LARGE SCALE GENOMIC DNA]</scope>
    <source>
        <strain evidence="4 5">3-7</strain>
    </source>
</reference>
<dbReference type="GO" id="GO:0005886">
    <property type="term" value="C:plasma membrane"/>
    <property type="evidence" value="ECO:0007669"/>
    <property type="project" value="TreeGrafter"/>
</dbReference>
<gene>
    <name evidence="4" type="ORF">EWE75_07160</name>
</gene>
<proteinExistence type="inferred from homology"/>
<dbReference type="SUPFAM" id="SSF160544">
    <property type="entry name" value="EscU C-terminal domain-like"/>
    <property type="match status" value="1"/>
</dbReference>
<evidence type="ECO:0000313" key="4">
    <source>
        <dbReference type="EMBL" id="RZF65142.1"/>
    </source>
</evidence>
<feature type="region of interest" description="Disordered" evidence="2">
    <location>
        <begin position="1"/>
        <end position="24"/>
    </location>
</feature>
<dbReference type="Pfam" id="PF01312">
    <property type="entry name" value="Bac_export_2"/>
    <property type="match status" value="1"/>
</dbReference>
<comment type="caution">
    <text evidence="4">The sequence shown here is derived from an EMBL/GenBank/DDBJ whole genome shotgun (WGS) entry which is preliminary data.</text>
</comment>
<dbReference type="PANTHER" id="PTHR30531:SF12">
    <property type="entry name" value="FLAGELLAR BIOSYNTHETIC PROTEIN FLHB"/>
    <property type="match status" value="1"/>
</dbReference>
<dbReference type="PRINTS" id="PR00950">
    <property type="entry name" value="TYPE3IMSPROT"/>
</dbReference>
<dbReference type="InterPro" id="IPR029025">
    <property type="entry name" value="T3SS_substrate_exporter_C"/>
</dbReference>
<evidence type="ECO:0000256" key="1">
    <source>
        <dbReference type="ARBA" id="ARBA00010690"/>
    </source>
</evidence>
<dbReference type="Gene3D" id="3.40.1690.10">
    <property type="entry name" value="secretion proteins EscU"/>
    <property type="match status" value="1"/>
</dbReference>
<dbReference type="OrthoDB" id="9807950at2"/>
<feature type="transmembrane region" description="Helical" evidence="3">
    <location>
        <begin position="205"/>
        <end position="224"/>
    </location>
</feature>
<evidence type="ECO:0000313" key="5">
    <source>
        <dbReference type="Proteomes" id="UP000292085"/>
    </source>
</evidence>
<evidence type="ECO:0000256" key="3">
    <source>
        <dbReference type="SAM" id="Phobius"/>
    </source>
</evidence>
<name>A0A4Q6Y4A4_9SPHN</name>